<reference evidence="2 3" key="1">
    <citation type="submission" date="2022-09" db="EMBL/GenBank/DDBJ databases">
        <authorList>
            <person name="Palmer J.M."/>
        </authorList>
    </citation>
    <scope>NUCLEOTIDE SEQUENCE [LARGE SCALE GENOMIC DNA]</scope>
    <source>
        <strain evidence="2 3">DSM 7382</strain>
    </source>
</reference>
<accession>A0AAW0FTY9</accession>
<feature type="compositionally biased region" description="Basic and acidic residues" evidence="1">
    <location>
        <begin position="27"/>
        <end position="41"/>
    </location>
</feature>
<sequence>MSSTQLKLSPELASGVDEKSGASGVLLKEKREQGDSERKQIEMMMTKRGGSA</sequence>
<name>A0AAW0FTY9_9APHY</name>
<dbReference type="Proteomes" id="UP001385951">
    <property type="component" value="Unassembled WGS sequence"/>
</dbReference>
<proteinExistence type="predicted"/>
<evidence type="ECO:0000313" key="2">
    <source>
        <dbReference type="EMBL" id="KAK7681714.1"/>
    </source>
</evidence>
<feature type="region of interest" description="Disordered" evidence="1">
    <location>
        <begin position="1"/>
        <end position="52"/>
    </location>
</feature>
<evidence type="ECO:0000313" key="3">
    <source>
        <dbReference type="Proteomes" id="UP001385951"/>
    </source>
</evidence>
<evidence type="ECO:0000256" key="1">
    <source>
        <dbReference type="SAM" id="MobiDB-lite"/>
    </source>
</evidence>
<dbReference type="EMBL" id="JASBNA010000039">
    <property type="protein sequence ID" value="KAK7681714.1"/>
    <property type="molecule type" value="Genomic_DNA"/>
</dbReference>
<gene>
    <name evidence="2" type="ORF">QCA50_015061</name>
</gene>
<dbReference type="AlphaFoldDB" id="A0AAW0FTY9"/>
<comment type="caution">
    <text evidence="2">The sequence shown here is derived from an EMBL/GenBank/DDBJ whole genome shotgun (WGS) entry which is preliminary data.</text>
</comment>
<protein>
    <submittedName>
        <fullName evidence="2">Uncharacterized protein</fullName>
    </submittedName>
</protein>
<keyword evidence="3" id="KW-1185">Reference proteome</keyword>
<organism evidence="2 3">
    <name type="scientific">Cerrena zonata</name>
    <dbReference type="NCBI Taxonomy" id="2478898"/>
    <lineage>
        <taxon>Eukaryota</taxon>
        <taxon>Fungi</taxon>
        <taxon>Dikarya</taxon>
        <taxon>Basidiomycota</taxon>
        <taxon>Agaricomycotina</taxon>
        <taxon>Agaricomycetes</taxon>
        <taxon>Polyporales</taxon>
        <taxon>Cerrenaceae</taxon>
        <taxon>Cerrena</taxon>
    </lineage>
</organism>